<evidence type="ECO:0000256" key="6">
    <source>
        <dbReference type="ARBA" id="ARBA00022801"/>
    </source>
</evidence>
<dbReference type="GO" id="GO:0008270">
    <property type="term" value="F:zinc ion binding"/>
    <property type="evidence" value="ECO:0007669"/>
    <property type="project" value="UniProtKB-KW"/>
</dbReference>
<evidence type="ECO:0000313" key="13">
    <source>
        <dbReference type="Proteomes" id="UP000887562"/>
    </source>
</evidence>
<keyword evidence="2" id="KW-0507">mRNA processing</keyword>
<accession>A0A915EUM5</accession>
<dbReference type="FunFam" id="1.25.40.1050:FF:000002">
    <property type="entry name" value="5'-3' exoribonuclease"/>
    <property type="match status" value="1"/>
</dbReference>
<dbReference type="Gene3D" id="1.25.40.1050">
    <property type="match status" value="1"/>
</dbReference>
<dbReference type="GO" id="GO:0000956">
    <property type="term" value="P:nuclear-transcribed mRNA catabolic process"/>
    <property type="evidence" value="ECO:0007669"/>
    <property type="project" value="TreeGrafter"/>
</dbReference>
<dbReference type="InterPro" id="IPR027073">
    <property type="entry name" value="5_3_exoribonuclease"/>
</dbReference>
<dbReference type="WBParaSite" id="maker-E.canG7_contigs_4976-snap-gene-0.13-mRNA-1">
    <property type="protein sequence ID" value="maker-E.canG7_contigs_4976-snap-gene-0.13-mRNA-1"/>
    <property type="gene ID" value="EcG7_07044"/>
</dbReference>
<comment type="similarity">
    <text evidence="1">Belongs to the 5'-3' exonuclease family. XRN2/RAT1 subfamily.</text>
</comment>
<feature type="domain" description="Xrn1 helical" evidence="11">
    <location>
        <begin position="1102"/>
        <end position="1436"/>
    </location>
</feature>
<feature type="domain" description="Xrn1 N-terminal" evidence="10">
    <location>
        <begin position="577"/>
        <end position="833"/>
    </location>
</feature>
<dbReference type="InterPro" id="IPR004859">
    <property type="entry name" value="Xrn1_N"/>
</dbReference>
<keyword evidence="13" id="KW-1185">Reference proteome</keyword>
<keyword evidence="8" id="KW-0269">Exonuclease</keyword>
<evidence type="ECO:0000256" key="2">
    <source>
        <dbReference type="ARBA" id="ARBA00022664"/>
    </source>
</evidence>
<name>A0A915EUM5_9CEST</name>
<evidence type="ECO:0000256" key="7">
    <source>
        <dbReference type="ARBA" id="ARBA00022833"/>
    </source>
</evidence>
<feature type="region of interest" description="Disordered" evidence="9">
    <location>
        <begin position="1594"/>
        <end position="1618"/>
    </location>
</feature>
<dbReference type="FunFam" id="3.40.50.12390:FF:000001">
    <property type="entry name" value="5'-3' exoribonuclease"/>
    <property type="match status" value="1"/>
</dbReference>
<keyword evidence="3" id="KW-0540">Nuclease</keyword>
<feature type="compositionally biased region" description="Low complexity" evidence="9">
    <location>
        <begin position="464"/>
        <end position="478"/>
    </location>
</feature>
<evidence type="ECO:0000256" key="8">
    <source>
        <dbReference type="ARBA" id="ARBA00022839"/>
    </source>
</evidence>
<feature type="compositionally biased region" description="Pro residues" evidence="9">
    <location>
        <begin position="127"/>
        <end position="137"/>
    </location>
</feature>
<feature type="region of interest" description="Disordered" evidence="9">
    <location>
        <begin position="455"/>
        <end position="478"/>
    </location>
</feature>
<keyword evidence="5" id="KW-0863">Zinc-finger</keyword>
<protein>
    <submittedName>
        <fullName evidence="14">5'-3' exoribonuclease 2</fullName>
    </submittedName>
</protein>
<evidence type="ECO:0000313" key="14">
    <source>
        <dbReference type="WBParaSite" id="maker-E.canG7_contigs_4976-snap-gene-0.13-mRNA-1"/>
    </source>
</evidence>
<keyword evidence="7" id="KW-0862">Zinc</keyword>
<keyword evidence="4" id="KW-0479">Metal-binding</keyword>
<evidence type="ECO:0000259" key="12">
    <source>
        <dbReference type="Pfam" id="PF22628"/>
    </source>
</evidence>
<dbReference type="FunFam" id="3.40.50.12390:FF:000003">
    <property type="entry name" value="5'-3' exoribonuclease"/>
    <property type="match status" value="1"/>
</dbReference>
<dbReference type="Pfam" id="PF03159">
    <property type="entry name" value="XRN_N"/>
    <property type="match status" value="1"/>
</dbReference>
<evidence type="ECO:0000259" key="11">
    <source>
        <dbReference type="Pfam" id="PF17846"/>
    </source>
</evidence>
<feature type="compositionally biased region" description="Basic and acidic residues" evidence="9">
    <location>
        <begin position="1551"/>
        <end position="1560"/>
    </location>
</feature>
<reference evidence="14" key="1">
    <citation type="submission" date="2022-11" db="UniProtKB">
        <authorList>
            <consortium name="WormBaseParasite"/>
        </authorList>
    </citation>
    <scope>IDENTIFICATION</scope>
</reference>
<feature type="region of interest" description="Disordered" evidence="9">
    <location>
        <begin position="67"/>
        <end position="92"/>
    </location>
</feature>
<dbReference type="Gene3D" id="3.40.50.12390">
    <property type="match status" value="2"/>
</dbReference>
<evidence type="ECO:0000256" key="4">
    <source>
        <dbReference type="ARBA" id="ARBA00022723"/>
    </source>
</evidence>
<dbReference type="Proteomes" id="UP000887562">
    <property type="component" value="Unplaced"/>
</dbReference>
<organism evidence="13 14">
    <name type="scientific">Echinococcus canadensis</name>
    <dbReference type="NCBI Taxonomy" id="519352"/>
    <lineage>
        <taxon>Eukaryota</taxon>
        <taxon>Metazoa</taxon>
        <taxon>Spiralia</taxon>
        <taxon>Lophotrochozoa</taxon>
        <taxon>Platyhelminthes</taxon>
        <taxon>Cestoda</taxon>
        <taxon>Eucestoda</taxon>
        <taxon>Cyclophyllidea</taxon>
        <taxon>Taeniidae</taxon>
        <taxon>Echinococcus</taxon>
        <taxon>Echinococcus canadensis group</taxon>
    </lineage>
</organism>
<feature type="domain" description="Muscleblind-like CCCH zinc finger" evidence="12">
    <location>
        <begin position="1"/>
        <end position="30"/>
    </location>
</feature>
<dbReference type="InterPro" id="IPR054429">
    <property type="entry name" value="Znf-CCCH_Muscleblind-like"/>
</dbReference>
<feature type="compositionally biased region" description="Basic and acidic residues" evidence="9">
    <location>
        <begin position="1605"/>
        <end position="1618"/>
    </location>
</feature>
<proteinExistence type="inferred from homology"/>
<feature type="domain" description="Xrn1 helical" evidence="11">
    <location>
        <begin position="900"/>
        <end position="996"/>
    </location>
</feature>
<dbReference type="GO" id="GO:0004534">
    <property type="term" value="F:5'-3' RNA exonuclease activity"/>
    <property type="evidence" value="ECO:0007669"/>
    <property type="project" value="TreeGrafter"/>
</dbReference>
<dbReference type="Pfam" id="PF22628">
    <property type="entry name" value="zf-CCCH_10"/>
    <property type="match status" value="1"/>
</dbReference>
<feature type="region of interest" description="Disordered" evidence="9">
    <location>
        <begin position="1440"/>
        <end position="1481"/>
    </location>
</feature>
<evidence type="ECO:0000256" key="3">
    <source>
        <dbReference type="ARBA" id="ARBA00022722"/>
    </source>
</evidence>
<dbReference type="GO" id="GO:0003723">
    <property type="term" value="F:RNA binding"/>
    <property type="evidence" value="ECO:0007669"/>
    <property type="project" value="TreeGrafter"/>
</dbReference>
<evidence type="ECO:0000256" key="1">
    <source>
        <dbReference type="ARBA" id="ARBA00006994"/>
    </source>
</evidence>
<dbReference type="InterPro" id="IPR041412">
    <property type="entry name" value="Xrn1_helical"/>
</dbReference>
<dbReference type="PANTHER" id="PTHR12341">
    <property type="entry name" value="5'-&gt;3' EXORIBONUCLEASE"/>
    <property type="match status" value="1"/>
</dbReference>
<evidence type="ECO:0000256" key="5">
    <source>
        <dbReference type="ARBA" id="ARBA00022771"/>
    </source>
</evidence>
<dbReference type="GO" id="GO:0006397">
    <property type="term" value="P:mRNA processing"/>
    <property type="evidence" value="ECO:0007669"/>
    <property type="project" value="UniProtKB-KW"/>
</dbReference>
<feature type="compositionally biased region" description="Acidic residues" evidence="9">
    <location>
        <begin position="1117"/>
        <end position="1128"/>
    </location>
</feature>
<dbReference type="CDD" id="cd18673">
    <property type="entry name" value="PIN_XRN1-2-like"/>
    <property type="match status" value="1"/>
</dbReference>
<feature type="region of interest" description="Disordered" evidence="9">
    <location>
        <begin position="1064"/>
        <end position="1128"/>
    </location>
</feature>
<feature type="region of interest" description="Disordered" evidence="9">
    <location>
        <begin position="122"/>
        <end position="142"/>
    </location>
</feature>
<dbReference type="PANTHER" id="PTHR12341:SF41">
    <property type="entry name" value="5'-3' EXORIBONUCLEASE 2"/>
    <property type="match status" value="1"/>
</dbReference>
<evidence type="ECO:0000256" key="9">
    <source>
        <dbReference type="SAM" id="MobiDB-lite"/>
    </source>
</evidence>
<dbReference type="Pfam" id="PF17846">
    <property type="entry name" value="XRN_M"/>
    <property type="match status" value="2"/>
</dbReference>
<dbReference type="GO" id="GO:0005634">
    <property type="term" value="C:nucleus"/>
    <property type="evidence" value="ECO:0007669"/>
    <property type="project" value="TreeGrafter"/>
</dbReference>
<sequence length="1618" mass="177098">GKCQRRDPPCKYFHPPQHLRELLLQNGRNNLILKNMQLQLLQQQLAQGAMLPGLSAALAATAPTPSVASPGTPATHGIAGAPQCPNPTSPVSSASIGPTGKLIYPPAPSLNLTPQGMATTYSLLLPQPTPPPPPSQPPSATVPTPAIAAAAAALAAANLDASSAQQLAHIFPSPKTVLVGPLCANLYTQGQMTSPTASRKRPAACVNETASAVYAPLFSAPSLLAYGPQLDSTAYQLGAQSLSAANSLVGSSAQFFHSPPLSPFFFASLHSLAHFGLFCLCFSVDVLFVIAMHTAPQLVHAACIPLPARALSCLATRLSNLIPHPLSQGKSWALLQSWNGVGLSPYLTPTQLNSMAAAAATAAALKSVPPTVSLANGGGAGAGGLSAAHLAVMAAAAATAAAAANASAVAPLAAPATPAKRPALADAKSGLPMFDYGQGLYALQAQAQAQLVGAKNLQPPQPPSQSSQQSPQKSSASTSVVTAAVNVGGVVAQENGVCGQEHGAPNEVDTQKAQVAAVGQFYPETYIEIPPYVAEGNPLPEPTQDVLCLKPCGVEEGLGFEFIQLLCSIKTAGYWGMGVPAFFRWLSQKYPSIVAHCVEKRGRVIDEEGHREPVDILGPNPNGEEFDNLYLDMNGIIHPCTHPENKPPPKTEAEMFVAIFEHIDRIFAIVRPRRLLYMAIDGVAPRAKMNQQRSRRFRAAKESHDKELTVERLRSELIAKGARLPPPKSAAEHFDSNCITPGTPFMERLALALQYYVYERLNSHPAWREIQVILSDSNAPGEGEHKIMDFIRRQRQAPTHDPNTRHCLCGADADLIMLGLATHEPHFTIIREEFKPNQPKPCDLCGQYGHDMEDCVGAPSENFDRPPPPPGTDMEFIFIKLAVLRQYLEMELRMPNLPFQWDLERAIDDWVFMCFFVGNDFLPHLPSLEIREGAIDRLIDLYKLAVCDVGGWLTDSGRVNLDRVQLIMTELGKVEDEIFKSRREEELALRERRKRQRLGDGGRHYWDAPLSGILAPAPIGEKPRFGSVNAKEMHDARRHRQPNVKWVEQCLQNQEAAVSLRAMLKSSTSPPPSRKTKAPPSNDEGEDEGGPSLPKRPRRGRLGGVDASVIKTRQVEEGADGETLDEDERADRCDEVRLWEEGWRTRYYQSKFGVDPADAPEFCIKVAHEYVIGLCWVLAYYYQGCASWDWYYPYHYAPFASDFVNVVSVETGFAKTRTKPFRPLEQLMGVFPAASRSHVPPAWQDLMTDPDSPIIDFYPTDFKVDLNGKRYLWMGVALLPFVDEVRLLKALDERRGQLTDEERHRNLRRPGLYFVHADTPIGQTITALYDPSSVELAAEKVKKLKGSSGAEYDGTAPPEATLINAALTQGIAGHVWPDRKGVCLPGRRMPSGVPGLLPDIPAVQQHAVSAYFENPPYPFGYVFPACLLDSVKMPPRCQLLPPTNRGRGRGRGGRSINGGNPRFDGFSNGNNNAWGGGTSWRADQTPAERMIHRALPDCNEFYAPRQRLNPTQRFHPYDRQQQHQRAPTYPPAYPPPSLMGPFANPYTAYPHPDDELEWNRRGGSRSGRPPSYRGGSGVWWKRLDFELRPKVAQAPSSICRPGLRMRSDSKKYRQEYPD</sequence>
<evidence type="ECO:0000259" key="10">
    <source>
        <dbReference type="Pfam" id="PF03159"/>
    </source>
</evidence>
<keyword evidence="6" id="KW-0378">Hydrolase</keyword>
<feature type="region of interest" description="Disordered" evidence="9">
    <location>
        <begin position="1545"/>
        <end position="1577"/>
    </location>
</feature>